<sequence length="365" mass="40668">MKKFLPLLLSFIILGTAVPTLAQVQNTLILVSDNEADLALAQKVGELLNAEVVVTPWGVYNESISVEIIEKNPSLVLIIGGPKAVSPQYEVDLQSVGIPYVRRWGATRVETATSVINFIRKDYPHLFKGVKLVVVYGWDLAGLSKLRELMRENNVIPVYISNNSTNVPVNWSGKLIVIETPFSKNIIRRLHLYGPIIVKANVTREVAEEAIEKAERAIKRAEVISRLSGLSLGLESAYKFLGIAKEAYSQGDYLKAYNFANLARAKAERIIATGIFAKPRVKMPPKLELQIQIKFLKLLTMRLEAQGVDVRGVKELIAKAEDALNQGNISLAIKYVNEARELLRYIHRGREGWKGKKRGSKRVGS</sequence>
<dbReference type="RefSeq" id="WP_010885739.1">
    <property type="nucleotide sequence ID" value="NZ_DUJN01000002.1"/>
</dbReference>
<feature type="coiled-coil region" evidence="1">
    <location>
        <begin position="197"/>
        <end position="224"/>
    </location>
</feature>
<evidence type="ECO:0000313" key="2">
    <source>
        <dbReference type="EMBL" id="HII60642.1"/>
    </source>
</evidence>
<reference evidence="2" key="1">
    <citation type="journal article" date="2020" name="bioRxiv">
        <title>A rank-normalized archaeal taxonomy based on genome phylogeny resolves widespread incomplete and uneven classifications.</title>
        <authorList>
            <person name="Rinke C."/>
            <person name="Chuvochina M."/>
            <person name="Mussig A.J."/>
            <person name="Chaumeil P.-A."/>
            <person name="Waite D.W."/>
            <person name="Whitman W.B."/>
            <person name="Parks D.H."/>
            <person name="Hugenholtz P."/>
        </authorList>
    </citation>
    <scope>NUCLEOTIDE SEQUENCE</scope>
    <source>
        <strain evidence="2">UBA8834</strain>
    </source>
</reference>
<proteinExistence type="predicted"/>
<dbReference type="OMA" id="YGWDLAG"/>
<dbReference type="Proteomes" id="UP000617544">
    <property type="component" value="Unassembled WGS sequence"/>
</dbReference>
<evidence type="ECO:0000256" key="1">
    <source>
        <dbReference type="SAM" id="Coils"/>
    </source>
</evidence>
<gene>
    <name evidence="2" type="ORF">HA331_02595</name>
</gene>
<dbReference type="GeneID" id="1442520"/>
<evidence type="ECO:0000313" key="3">
    <source>
        <dbReference type="Proteomes" id="UP000617544"/>
    </source>
</evidence>
<comment type="caution">
    <text evidence="2">The sequence shown here is derived from an EMBL/GenBank/DDBJ whole genome shotgun (WGS) entry which is preliminary data.</text>
</comment>
<accession>A0A832SM13</accession>
<organism evidence="2 3">
    <name type="scientific">Pyrococcus horikoshii</name>
    <dbReference type="NCBI Taxonomy" id="53953"/>
    <lineage>
        <taxon>Archaea</taxon>
        <taxon>Methanobacteriati</taxon>
        <taxon>Methanobacteriota</taxon>
        <taxon>Thermococci</taxon>
        <taxon>Thermococcales</taxon>
        <taxon>Thermococcaceae</taxon>
        <taxon>Pyrococcus</taxon>
    </lineage>
</organism>
<name>A0A832SM13_PYRHR</name>
<protein>
    <submittedName>
        <fullName evidence="2">Cell wall-binding repeat-containing protein</fullName>
    </submittedName>
</protein>
<dbReference type="EMBL" id="DUJN01000002">
    <property type="protein sequence ID" value="HII60642.1"/>
    <property type="molecule type" value="Genomic_DNA"/>
</dbReference>
<dbReference type="AlphaFoldDB" id="A0A832SM13"/>
<keyword evidence="1" id="KW-0175">Coiled coil</keyword>